<dbReference type="PANTHER" id="PTHR21622:SF0">
    <property type="entry name" value="COILED-COIL-HELIX-COILED-COIL-HELIX DOMAIN CONTAINING 4"/>
    <property type="match status" value="1"/>
</dbReference>
<evidence type="ECO:0000256" key="2">
    <source>
        <dbReference type="ARBA" id="ARBA00022448"/>
    </source>
</evidence>
<dbReference type="RefSeq" id="XP_038054156.1">
    <property type="nucleotide sequence ID" value="XM_038198228.1"/>
</dbReference>
<dbReference type="Pfam" id="PF06747">
    <property type="entry name" value="CHCH"/>
    <property type="match status" value="1"/>
</dbReference>
<evidence type="ECO:0000256" key="9">
    <source>
        <dbReference type="SAM" id="MobiDB-lite"/>
    </source>
</evidence>
<dbReference type="Proteomes" id="UP000887568">
    <property type="component" value="Unplaced"/>
</dbReference>
<dbReference type="PROSITE" id="PS51808">
    <property type="entry name" value="CHCH"/>
    <property type="match status" value="1"/>
</dbReference>
<sequence length="207" mass="22660">MYIPCMLRCVSSVCSAVKRCRMYFARKDRIIFVTKEDHDEPIQTTNVKDLVNEDDDDEGEGLILSNGDINWSCPCLGGMASGPCGVEFREAFSCFHFSEAEAKGSDCIDKFRTMQECMVQYPELYPVGEQKEKEMVQEAEEAAQEAGGDAVHHISERQEAATPLDSDTVDSGMSTVVNNEDAVDKASSGASADIITDDVTSKKGSKS</sequence>
<dbReference type="AlphaFoldDB" id="A0A913ZSV0"/>
<feature type="region of interest" description="Disordered" evidence="9">
    <location>
        <begin position="139"/>
        <end position="207"/>
    </location>
</feature>
<accession>A0A913ZSV0</accession>
<protein>
    <recommendedName>
        <fullName evidence="10">CHCH domain-containing protein</fullName>
    </recommendedName>
</protein>
<evidence type="ECO:0000256" key="8">
    <source>
        <dbReference type="ARBA" id="ARBA00023284"/>
    </source>
</evidence>
<proteinExistence type="predicted"/>
<keyword evidence="4" id="KW-0560">Oxidoreductase</keyword>
<feature type="compositionally biased region" description="Basic and acidic residues" evidence="9">
    <location>
        <begin position="150"/>
        <end position="159"/>
    </location>
</feature>
<comment type="subcellular location">
    <subcellularLocation>
        <location evidence="1">Mitochondrion</location>
    </subcellularLocation>
</comment>
<dbReference type="CTD" id="131474"/>
<dbReference type="GO" id="GO:0015035">
    <property type="term" value="F:protein-disulfide reductase activity"/>
    <property type="evidence" value="ECO:0007669"/>
    <property type="project" value="InterPro"/>
</dbReference>
<evidence type="ECO:0000256" key="1">
    <source>
        <dbReference type="ARBA" id="ARBA00004173"/>
    </source>
</evidence>
<dbReference type="GO" id="GO:0033108">
    <property type="term" value="P:mitochondrial respiratory chain complex assembly"/>
    <property type="evidence" value="ECO:0007669"/>
    <property type="project" value="UniProtKB-ARBA"/>
</dbReference>
<dbReference type="EnsemblMetazoa" id="XM_038198228.1">
    <property type="protein sequence ID" value="XP_038054156.1"/>
    <property type="gene ID" value="LOC119726507"/>
</dbReference>
<dbReference type="InterPro" id="IPR010625">
    <property type="entry name" value="CHCH"/>
</dbReference>
<keyword evidence="8" id="KW-0676">Redox-active center</keyword>
<evidence type="ECO:0000256" key="7">
    <source>
        <dbReference type="ARBA" id="ARBA00023157"/>
    </source>
</evidence>
<evidence type="ECO:0000313" key="11">
    <source>
        <dbReference type="EnsemblMetazoa" id="XP_038054156.1"/>
    </source>
</evidence>
<evidence type="ECO:0000313" key="12">
    <source>
        <dbReference type="Proteomes" id="UP000887568"/>
    </source>
</evidence>
<evidence type="ECO:0000256" key="6">
    <source>
        <dbReference type="ARBA" id="ARBA00023128"/>
    </source>
</evidence>
<reference evidence="11" key="1">
    <citation type="submission" date="2022-11" db="UniProtKB">
        <authorList>
            <consortium name="EnsemblMetazoa"/>
        </authorList>
    </citation>
    <scope>IDENTIFICATION</scope>
</reference>
<dbReference type="GeneID" id="119726507"/>
<evidence type="ECO:0000256" key="3">
    <source>
        <dbReference type="ARBA" id="ARBA00022927"/>
    </source>
</evidence>
<keyword evidence="6" id="KW-0496">Mitochondrion</keyword>
<name>A0A913ZSV0_PATMI</name>
<evidence type="ECO:0000256" key="4">
    <source>
        <dbReference type="ARBA" id="ARBA00023002"/>
    </source>
</evidence>
<evidence type="ECO:0000256" key="5">
    <source>
        <dbReference type="ARBA" id="ARBA00023010"/>
    </source>
</evidence>
<keyword evidence="12" id="KW-1185">Reference proteome</keyword>
<dbReference type="OMA" id="CRMYFAR"/>
<organism evidence="11 12">
    <name type="scientific">Patiria miniata</name>
    <name type="common">Bat star</name>
    <name type="synonym">Asterina miniata</name>
    <dbReference type="NCBI Taxonomy" id="46514"/>
    <lineage>
        <taxon>Eukaryota</taxon>
        <taxon>Metazoa</taxon>
        <taxon>Echinodermata</taxon>
        <taxon>Eleutherozoa</taxon>
        <taxon>Asterozoa</taxon>
        <taxon>Asteroidea</taxon>
        <taxon>Valvatacea</taxon>
        <taxon>Valvatida</taxon>
        <taxon>Asterinidae</taxon>
        <taxon>Patiria</taxon>
    </lineage>
</organism>
<dbReference type="GO" id="GO:0045041">
    <property type="term" value="P:protein import into mitochondrial intermembrane space"/>
    <property type="evidence" value="ECO:0007669"/>
    <property type="project" value="InterPro"/>
</dbReference>
<dbReference type="InterPro" id="IPR039289">
    <property type="entry name" value="CHCHD4"/>
</dbReference>
<feature type="domain" description="CHCH" evidence="10">
    <location>
        <begin position="84"/>
        <end position="118"/>
    </location>
</feature>
<evidence type="ECO:0000259" key="10">
    <source>
        <dbReference type="Pfam" id="PF06747"/>
    </source>
</evidence>
<feature type="compositionally biased region" description="Polar residues" evidence="9">
    <location>
        <begin position="169"/>
        <end position="178"/>
    </location>
</feature>
<keyword evidence="5" id="KW-0811">Translocation</keyword>
<keyword evidence="7" id="KW-1015">Disulfide bond</keyword>
<dbReference type="PANTHER" id="PTHR21622">
    <property type="entry name" value="COILED-COIL-HELIX-COILED-COIL-HELIX DOMAIN CONTAINING 4"/>
    <property type="match status" value="1"/>
</dbReference>
<keyword evidence="2" id="KW-0813">Transport</keyword>
<dbReference type="FunFam" id="1.10.287.2900:FF:000001">
    <property type="entry name" value="mitochondrial intermembrane space import and assembly protein 40"/>
    <property type="match status" value="1"/>
</dbReference>
<dbReference type="GO" id="GO:0005758">
    <property type="term" value="C:mitochondrial intermembrane space"/>
    <property type="evidence" value="ECO:0007669"/>
    <property type="project" value="TreeGrafter"/>
</dbReference>
<keyword evidence="3" id="KW-0653">Protein transport</keyword>
<dbReference type="OrthoDB" id="7481291at2759"/>
<dbReference type="Gene3D" id="1.10.287.2900">
    <property type="match status" value="1"/>
</dbReference>